<keyword evidence="2" id="KW-1185">Reference proteome</keyword>
<evidence type="ECO:0000313" key="2">
    <source>
        <dbReference type="Proteomes" id="UP001596253"/>
    </source>
</evidence>
<gene>
    <name evidence="1" type="ORF">ACFP3T_13745</name>
</gene>
<dbReference type="RefSeq" id="WP_137639918.1">
    <property type="nucleotide sequence ID" value="NZ_BJDK01000011.1"/>
</dbReference>
<accession>A0ABW1RC06</accession>
<name>A0ABW1RC06_9LACO</name>
<evidence type="ECO:0008006" key="3">
    <source>
        <dbReference type="Google" id="ProtNLM"/>
    </source>
</evidence>
<organism evidence="1 2">
    <name type="scientific">Lactiplantibacillus dongliensis</name>
    <dbReference type="NCBI Taxonomy" id="2559919"/>
    <lineage>
        <taxon>Bacteria</taxon>
        <taxon>Bacillati</taxon>
        <taxon>Bacillota</taxon>
        <taxon>Bacilli</taxon>
        <taxon>Lactobacillales</taxon>
        <taxon>Lactobacillaceae</taxon>
        <taxon>Lactiplantibacillus</taxon>
    </lineage>
</organism>
<reference evidence="2" key="1">
    <citation type="journal article" date="2019" name="Int. J. Syst. Evol. Microbiol.">
        <title>The Global Catalogue of Microorganisms (GCM) 10K type strain sequencing project: providing services to taxonomists for standard genome sequencing and annotation.</title>
        <authorList>
            <consortium name="The Broad Institute Genomics Platform"/>
            <consortium name="The Broad Institute Genome Sequencing Center for Infectious Disease"/>
            <person name="Wu L."/>
            <person name="Ma J."/>
        </authorList>
    </citation>
    <scope>NUCLEOTIDE SEQUENCE [LARGE SCALE GENOMIC DNA]</scope>
    <source>
        <strain evidence="2">CCM 8932</strain>
    </source>
</reference>
<dbReference type="Proteomes" id="UP001596253">
    <property type="component" value="Unassembled WGS sequence"/>
</dbReference>
<dbReference type="EMBL" id="JBHSSD010000057">
    <property type="protein sequence ID" value="MFC6165728.1"/>
    <property type="molecule type" value="Genomic_DNA"/>
</dbReference>
<sequence>MSKAKSSFDIQVVQEFFDHVYQDRGMVKWQGFYLSDHTSALKKQRAQQAQHYPEKPVQSLTVKTDYLQQAYLKNQPVSIQLNERDRDGHLLPDVVGLVTGYYETNIVLAGWQLIALDNIRHVELTTTTDSTQTPR</sequence>
<comment type="caution">
    <text evidence="1">The sequence shown here is derived from an EMBL/GenBank/DDBJ whole genome shotgun (WGS) entry which is preliminary data.</text>
</comment>
<protein>
    <recommendedName>
        <fullName evidence="3">DNA-directed RNA polymerase beta subunit</fullName>
    </recommendedName>
</protein>
<proteinExistence type="predicted"/>
<evidence type="ECO:0000313" key="1">
    <source>
        <dbReference type="EMBL" id="MFC6165728.1"/>
    </source>
</evidence>